<dbReference type="InterPro" id="IPR035980">
    <property type="entry name" value="Ribosomal_bS6_sf"/>
</dbReference>
<dbReference type="eggNOG" id="COG0360">
    <property type="taxonomic scope" value="Bacteria"/>
</dbReference>
<name>C7M1H1_ACIFD</name>
<dbReference type="GO" id="GO:0006412">
    <property type="term" value="P:translation"/>
    <property type="evidence" value="ECO:0007669"/>
    <property type="project" value="UniProtKB-UniRule"/>
</dbReference>
<dbReference type="HOGENOM" id="CLU_113441_5_1_11"/>
<protein>
    <recommendedName>
        <fullName evidence="3 4">Small ribosomal subunit protein bS6</fullName>
    </recommendedName>
</protein>
<dbReference type="PANTHER" id="PTHR21011">
    <property type="entry name" value="MITOCHONDRIAL 28S RIBOSOMAL PROTEIN S6"/>
    <property type="match status" value="1"/>
</dbReference>
<dbReference type="SUPFAM" id="SSF54995">
    <property type="entry name" value="Ribosomal protein S6"/>
    <property type="match status" value="1"/>
</dbReference>
<dbReference type="Gene3D" id="3.30.70.60">
    <property type="match status" value="1"/>
</dbReference>
<dbReference type="InterPro" id="IPR020814">
    <property type="entry name" value="Ribosomal_S6_plastid/chlpt"/>
</dbReference>
<gene>
    <name evidence="4" type="primary">rpsF</name>
    <name evidence="5" type="ordered locus">Afer_0045</name>
</gene>
<dbReference type="CDD" id="cd00473">
    <property type="entry name" value="bS6"/>
    <property type="match status" value="1"/>
</dbReference>
<dbReference type="STRING" id="525909.Afer_0045"/>
<comment type="function">
    <text evidence="2 4">Binds together with bS18 to 16S ribosomal RNA.</text>
</comment>
<dbReference type="AlphaFoldDB" id="C7M1H1"/>
<keyword evidence="4" id="KW-0687">Ribonucleoprotein</keyword>
<dbReference type="Proteomes" id="UP000000771">
    <property type="component" value="Chromosome"/>
</dbReference>
<dbReference type="GO" id="GO:0070181">
    <property type="term" value="F:small ribosomal subunit rRNA binding"/>
    <property type="evidence" value="ECO:0007669"/>
    <property type="project" value="TreeGrafter"/>
</dbReference>
<evidence type="ECO:0000256" key="3">
    <source>
        <dbReference type="ARBA" id="ARBA00035294"/>
    </source>
</evidence>
<proteinExistence type="inferred from homology"/>
<sequence>MREYELALITSPALDEEARTALFDRIRSIVNQGGGAITQEAHWGRRMLAYPIAHRTDGAYSFLRLHAEPATIDELDRVLSIADGVLRHKTIRLPDALAANGKIPLLGAPGRA</sequence>
<accession>C7M1H1</accession>
<dbReference type="GO" id="GO:1990904">
    <property type="term" value="C:ribonucleoprotein complex"/>
    <property type="evidence" value="ECO:0007669"/>
    <property type="project" value="UniProtKB-KW"/>
</dbReference>
<dbReference type="NCBIfam" id="TIGR00166">
    <property type="entry name" value="S6"/>
    <property type="match status" value="1"/>
</dbReference>
<evidence type="ECO:0000256" key="1">
    <source>
        <dbReference type="ARBA" id="ARBA00009512"/>
    </source>
</evidence>
<organism evidence="5 6">
    <name type="scientific">Acidimicrobium ferrooxidans (strain DSM 10331 / JCM 15462 / NBRC 103882 / ICP)</name>
    <dbReference type="NCBI Taxonomy" id="525909"/>
    <lineage>
        <taxon>Bacteria</taxon>
        <taxon>Bacillati</taxon>
        <taxon>Actinomycetota</taxon>
        <taxon>Acidimicrobiia</taxon>
        <taxon>Acidimicrobiales</taxon>
        <taxon>Acidimicrobiaceae</taxon>
        <taxon>Acidimicrobium</taxon>
    </lineage>
</organism>
<evidence type="ECO:0000256" key="4">
    <source>
        <dbReference type="HAMAP-Rule" id="MF_00360"/>
    </source>
</evidence>
<dbReference type="GO" id="GO:0005737">
    <property type="term" value="C:cytoplasm"/>
    <property type="evidence" value="ECO:0007669"/>
    <property type="project" value="UniProtKB-ARBA"/>
</dbReference>
<dbReference type="GO" id="GO:0003735">
    <property type="term" value="F:structural constituent of ribosome"/>
    <property type="evidence" value="ECO:0007669"/>
    <property type="project" value="InterPro"/>
</dbReference>
<dbReference type="KEGG" id="afo:Afer_0045"/>
<dbReference type="InterPro" id="IPR014717">
    <property type="entry name" value="Transl_elong_EF1B/ribsomal_bS6"/>
</dbReference>
<dbReference type="HAMAP" id="MF_00360">
    <property type="entry name" value="Ribosomal_bS6"/>
    <property type="match status" value="1"/>
</dbReference>
<dbReference type="GO" id="GO:0005840">
    <property type="term" value="C:ribosome"/>
    <property type="evidence" value="ECO:0007669"/>
    <property type="project" value="UniProtKB-KW"/>
</dbReference>
<dbReference type="InterPro" id="IPR000529">
    <property type="entry name" value="Ribosomal_bS6"/>
</dbReference>
<keyword evidence="6" id="KW-1185">Reference proteome</keyword>
<comment type="similarity">
    <text evidence="1 4">Belongs to the bacterial ribosomal protein bS6 family.</text>
</comment>
<keyword evidence="4" id="KW-0699">rRNA-binding</keyword>
<reference evidence="5 6" key="1">
    <citation type="journal article" date="2009" name="Stand. Genomic Sci.">
        <title>Complete genome sequence of Acidimicrobium ferrooxidans type strain (ICP).</title>
        <authorList>
            <person name="Clum A."/>
            <person name="Nolan M."/>
            <person name="Lang E."/>
            <person name="Glavina Del Rio T."/>
            <person name="Tice H."/>
            <person name="Copeland A."/>
            <person name="Cheng J.F."/>
            <person name="Lucas S."/>
            <person name="Chen F."/>
            <person name="Bruce D."/>
            <person name="Goodwin L."/>
            <person name="Pitluck S."/>
            <person name="Ivanova N."/>
            <person name="Mavrommatis K."/>
            <person name="Mikhailova N."/>
            <person name="Pati A."/>
            <person name="Chen A."/>
            <person name="Palaniappan K."/>
            <person name="Goker M."/>
            <person name="Spring S."/>
            <person name="Land M."/>
            <person name="Hauser L."/>
            <person name="Chang Y.J."/>
            <person name="Jeffries C.C."/>
            <person name="Chain P."/>
            <person name="Bristow J."/>
            <person name="Eisen J.A."/>
            <person name="Markowitz V."/>
            <person name="Hugenholtz P."/>
            <person name="Kyrpides N.C."/>
            <person name="Klenk H.P."/>
            <person name="Lapidus A."/>
        </authorList>
    </citation>
    <scope>NUCLEOTIDE SEQUENCE [LARGE SCALE GENOMIC DNA]</scope>
    <source>
        <strain evidence="6">DSM 10331 / JCM 15462 / NBRC 103882 / ICP</strain>
    </source>
</reference>
<evidence type="ECO:0000313" key="6">
    <source>
        <dbReference type="Proteomes" id="UP000000771"/>
    </source>
</evidence>
<dbReference type="EMBL" id="CP001631">
    <property type="protein sequence ID" value="ACU53020.1"/>
    <property type="molecule type" value="Genomic_DNA"/>
</dbReference>
<keyword evidence="4 5" id="KW-0689">Ribosomal protein</keyword>
<evidence type="ECO:0000256" key="2">
    <source>
        <dbReference type="ARBA" id="ARBA00035104"/>
    </source>
</evidence>
<dbReference type="Pfam" id="PF01250">
    <property type="entry name" value="Ribosomal_S6"/>
    <property type="match status" value="1"/>
</dbReference>
<keyword evidence="4" id="KW-0694">RNA-binding</keyword>
<evidence type="ECO:0000313" key="5">
    <source>
        <dbReference type="EMBL" id="ACU53020.1"/>
    </source>
</evidence>
<dbReference type="RefSeq" id="WP_012784139.1">
    <property type="nucleotide sequence ID" value="NC_013124.1"/>
</dbReference>
<dbReference type="PANTHER" id="PTHR21011:SF1">
    <property type="entry name" value="SMALL RIBOSOMAL SUBUNIT PROTEIN BS6M"/>
    <property type="match status" value="1"/>
</dbReference>